<feature type="domain" description="Rhodanese" evidence="5">
    <location>
        <begin position="18"/>
        <end position="146"/>
    </location>
</feature>
<dbReference type="Pfam" id="PF00581">
    <property type="entry name" value="Rhodanese"/>
    <property type="match status" value="2"/>
</dbReference>
<dbReference type="EMBL" id="CP045119">
    <property type="protein sequence ID" value="QIN81594.1"/>
    <property type="molecule type" value="Genomic_DNA"/>
</dbReference>
<evidence type="ECO:0000256" key="4">
    <source>
        <dbReference type="SAM" id="MobiDB-lite"/>
    </source>
</evidence>
<evidence type="ECO:0000259" key="5">
    <source>
        <dbReference type="PROSITE" id="PS50206"/>
    </source>
</evidence>
<feature type="region of interest" description="Disordered" evidence="4">
    <location>
        <begin position="140"/>
        <end position="161"/>
    </location>
</feature>
<sequence length="290" mass="31928">METFDPLVRTNWLQDHLEDPDLRVVDIRGYVKKTDLGGGRQSAEYLPAREEYDEAHVPGAAFVDWTSDITDPNDPVPAQIAPPVRFADLMGSLGIGDGTHVVVYDHAGGQFATRLWWALTYYGHDRVSVLDGGWDKWTAENRPTTDEAPTPPPARFTPRPRTGWRKEAADVLDASKGEALVLDARDEGQYTGAVTRGEGRPGHVPGAKHLHADGLFGPDGTFLSDEELEEKLREAGVPEDREASVIAYCNGGVAATVPLFALHRLGYENLANYDGSWNEWGVREDLPAER</sequence>
<evidence type="ECO:0000256" key="3">
    <source>
        <dbReference type="ARBA" id="ARBA00047549"/>
    </source>
</evidence>
<proteinExistence type="predicted"/>
<feature type="domain" description="Rhodanese" evidence="5">
    <location>
        <begin position="175"/>
        <end position="289"/>
    </location>
</feature>
<dbReference type="PROSITE" id="PS00380">
    <property type="entry name" value="RHODANESE_1"/>
    <property type="match status" value="1"/>
</dbReference>
<dbReference type="InterPro" id="IPR036873">
    <property type="entry name" value="Rhodanese-like_dom_sf"/>
</dbReference>
<dbReference type="InterPro" id="IPR001763">
    <property type="entry name" value="Rhodanese-like_dom"/>
</dbReference>
<organism evidence="6 7">
    <name type="scientific">Rubrobacter tropicus</name>
    <dbReference type="NCBI Taxonomy" id="2653851"/>
    <lineage>
        <taxon>Bacteria</taxon>
        <taxon>Bacillati</taxon>
        <taxon>Actinomycetota</taxon>
        <taxon>Rubrobacteria</taxon>
        <taxon>Rubrobacterales</taxon>
        <taxon>Rubrobacteraceae</taxon>
        <taxon>Rubrobacter</taxon>
    </lineage>
</organism>
<dbReference type="GO" id="GO:0004792">
    <property type="term" value="F:thiosulfate-cyanide sulfurtransferase activity"/>
    <property type="evidence" value="ECO:0007669"/>
    <property type="project" value="UniProtKB-EC"/>
</dbReference>
<reference evidence="6 7" key="1">
    <citation type="submission" date="2019-10" db="EMBL/GenBank/DDBJ databases">
        <title>Rubrobacter sp nov SCSIO 52090 isolated from a deep-sea sediment in the South China Sea.</title>
        <authorList>
            <person name="Chen R.W."/>
        </authorList>
    </citation>
    <scope>NUCLEOTIDE SEQUENCE [LARGE SCALE GENOMIC DNA]</scope>
    <source>
        <strain evidence="6 7">SCSIO 52909</strain>
    </source>
</reference>
<name>A0A6G8Q524_9ACTN</name>
<dbReference type="InterPro" id="IPR051126">
    <property type="entry name" value="Thiosulfate_sulfurtransferase"/>
</dbReference>
<accession>A0A6G8Q524</accession>
<dbReference type="PANTHER" id="PTHR43855:SF1">
    <property type="entry name" value="THIOSULFATE SULFURTRANSFERASE"/>
    <property type="match status" value="1"/>
</dbReference>
<evidence type="ECO:0000313" key="6">
    <source>
        <dbReference type="EMBL" id="QIN81594.1"/>
    </source>
</evidence>
<dbReference type="CDD" id="cd01448">
    <property type="entry name" value="TST_Repeat_1"/>
    <property type="match status" value="1"/>
</dbReference>
<dbReference type="PANTHER" id="PTHR43855">
    <property type="entry name" value="THIOSULFATE SULFURTRANSFERASE"/>
    <property type="match status" value="1"/>
</dbReference>
<dbReference type="SUPFAM" id="SSF52821">
    <property type="entry name" value="Rhodanese/Cell cycle control phosphatase"/>
    <property type="match status" value="2"/>
</dbReference>
<dbReference type="EC" id="2.8.1.1" evidence="1"/>
<dbReference type="Proteomes" id="UP000501452">
    <property type="component" value="Chromosome"/>
</dbReference>
<protein>
    <recommendedName>
        <fullName evidence="1">thiosulfate sulfurtransferase</fullName>
        <ecNumber evidence="1">2.8.1.1</ecNumber>
    </recommendedName>
</protein>
<keyword evidence="7" id="KW-1185">Reference proteome</keyword>
<dbReference type="RefSeq" id="WP_166173123.1">
    <property type="nucleotide sequence ID" value="NZ_CP045119.1"/>
</dbReference>
<evidence type="ECO:0000313" key="7">
    <source>
        <dbReference type="Proteomes" id="UP000501452"/>
    </source>
</evidence>
<evidence type="ECO:0000256" key="1">
    <source>
        <dbReference type="ARBA" id="ARBA00012245"/>
    </source>
</evidence>
<dbReference type="CDD" id="cd01449">
    <property type="entry name" value="TST_Repeat_2"/>
    <property type="match status" value="1"/>
</dbReference>
<dbReference type="Gene3D" id="3.40.250.10">
    <property type="entry name" value="Rhodanese-like domain"/>
    <property type="match status" value="2"/>
</dbReference>
<evidence type="ECO:0000256" key="2">
    <source>
        <dbReference type="ARBA" id="ARBA00022737"/>
    </source>
</evidence>
<gene>
    <name evidence="6" type="ORF">GBA63_02340</name>
</gene>
<keyword evidence="6" id="KW-0808">Transferase</keyword>
<dbReference type="InterPro" id="IPR001307">
    <property type="entry name" value="Thiosulphate_STrfase_CS"/>
</dbReference>
<dbReference type="KEGG" id="rub:GBA63_02340"/>
<comment type="catalytic activity">
    <reaction evidence="3">
        <text>thiosulfate + hydrogen cyanide = thiocyanate + sulfite + 2 H(+)</text>
        <dbReference type="Rhea" id="RHEA:16881"/>
        <dbReference type="ChEBI" id="CHEBI:15378"/>
        <dbReference type="ChEBI" id="CHEBI:17359"/>
        <dbReference type="ChEBI" id="CHEBI:18022"/>
        <dbReference type="ChEBI" id="CHEBI:18407"/>
        <dbReference type="ChEBI" id="CHEBI:33542"/>
        <dbReference type="EC" id="2.8.1.1"/>
    </reaction>
</comment>
<dbReference type="SMART" id="SM00450">
    <property type="entry name" value="RHOD"/>
    <property type="match status" value="2"/>
</dbReference>
<dbReference type="PROSITE" id="PS50206">
    <property type="entry name" value="RHODANESE_3"/>
    <property type="match status" value="2"/>
</dbReference>
<keyword evidence="2" id="KW-0677">Repeat</keyword>
<dbReference type="AlphaFoldDB" id="A0A6G8Q524"/>